<evidence type="ECO:0000256" key="1">
    <source>
        <dbReference type="ARBA" id="ARBA00007116"/>
    </source>
</evidence>
<dbReference type="Pfam" id="PF00861">
    <property type="entry name" value="Ribosomal_L18p"/>
    <property type="match status" value="1"/>
</dbReference>
<dbReference type="PANTHER" id="PTHR12899:SF3">
    <property type="entry name" value="LARGE RIBOSOMAL SUBUNIT PROTEIN UL18M"/>
    <property type="match status" value="1"/>
</dbReference>
<keyword evidence="2" id="KW-0689">Ribosomal protein</keyword>
<comment type="similarity">
    <text evidence="1">Belongs to the universal ribosomal protein uL18 family.</text>
</comment>
<proteinExistence type="inferred from homology"/>
<evidence type="ECO:0008006" key="6">
    <source>
        <dbReference type="Google" id="ProtNLM"/>
    </source>
</evidence>
<accession>A0A1G2BUK1</accession>
<gene>
    <name evidence="4" type="ORF">A3B31_03255</name>
</gene>
<dbReference type="CDD" id="cd00432">
    <property type="entry name" value="Ribosomal_L18_L5e"/>
    <property type="match status" value="1"/>
</dbReference>
<dbReference type="EMBL" id="MHKN01000010">
    <property type="protein sequence ID" value="OGY92772.1"/>
    <property type="molecule type" value="Genomic_DNA"/>
</dbReference>
<dbReference type="InterPro" id="IPR005484">
    <property type="entry name" value="Ribosomal_uL18_bac/plant/anim"/>
</dbReference>
<sequence>MRNRNKIKQAQKKSRSVRIRRRLHIIEGRLRLSVFRSLKHIGGQIIDARGNVLVAISDVHLPAAQKKQPGMARARATGELLAAKAKGKKITIVIFDKSHYKFHGRVKEFAEGARAGGLIF</sequence>
<dbReference type="AlphaFoldDB" id="A0A1G2BUK1"/>
<evidence type="ECO:0000313" key="4">
    <source>
        <dbReference type="EMBL" id="OGY92772.1"/>
    </source>
</evidence>
<dbReference type="SUPFAM" id="SSF53137">
    <property type="entry name" value="Translational machinery components"/>
    <property type="match status" value="1"/>
</dbReference>
<evidence type="ECO:0000256" key="2">
    <source>
        <dbReference type="ARBA" id="ARBA00022980"/>
    </source>
</evidence>
<dbReference type="InterPro" id="IPR057268">
    <property type="entry name" value="Ribosomal_L18"/>
</dbReference>
<dbReference type="Proteomes" id="UP000177349">
    <property type="component" value="Unassembled WGS sequence"/>
</dbReference>
<dbReference type="Gene3D" id="3.30.420.100">
    <property type="match status" value="1"/>
</dbReference>
<dbReference type="GO" id="GO:0003735">
    <property type="term" value="F:structural constituent of ribosome"/>
    <property type="evidence" value="ECO:0007669"/>
    <property type="project" value="InterPro"/>
</dbReference>
<evidence type="ECO:0000256" key="3">
    <source>
        <dbReference type="ARBA" id="ARBA00023274"/>
    </source>
</evidence>
<comment type="caution">
    <text evidence="4">The sequence shown here is derived from an EMBL/GenBank/DDBJ whole genome shotgun (WGS) entry which is preliminary data.</text>
</comment>
<dbReference type="PANTHER" id="PTHR12899">
    <property type="entry name" value="39S RIBOSOMAL PROTEIN L18, MITOCHONDRIAL"/>
    <property type="match status" value="1"/>
</dbReference>
<organism evidence="4 5">
    <name type="scientific">Candidatus Komeilibacteria bacterium RIFCSPLOWO2_01_FULL_53_11</name>
    <dbReference type="NCBI Taxonomy" id="1798552"/>
    <lineage>
        <taxon>Bacteria</taxon>
        <taxon>Candidatus Komeiliibacteriota</taxon>
    </lineage>
</organism>
<dbReference type="GO" id="GO:0006412">
    <property type="term" value="P:translation"/>
    <property type="evidence" value="ECO:0007669"/>
    <property type="project" value="InterPro"/>
</dbReference>
<evidence type="ECO:0000313" key="5">
    <source>
        <dbReference type="Proteomes" id="UP000177349"/>
    </source>
</evidence>
<dbReference type="GO" id="GO:0008097">
    <property type="term" value="F:5S rRNA binding"/>
    <property type="evidence" value="ECO:0007669"/>
    <property type="project" value="TreeGrafter"/>
</dbReference>
<dbReference type="GO" id="GO:0022625">
    <property type="term" value="C:cytosolic large ribosomal subunit"/>
    <property type="evidence" value="ECO:0007669"/>
    <property type="project" value="TreeGrafter"/>
</dbReference>
<keyword evidence="3" id="KW-0687">Ribonucleoprotein</keyword>
<name>A0A1G2BUK1_9BACT</name>
<reference evidence="4 5" key="1">
    <citation type="journal article" date="2016" name="Nat. Commun.">
        <title>Thousands of microbial genomes shed light on interconnected biogeochemical processes in an aquifer system.</title>
        <authorList>
            <person name="Anantharaman K."/>
            <person name="Brown C.T."/>
            <person name="Hug L.A."/>
            <person name="Sharon I."/>
            <person name="Castelle C.J."/>
            <person name="Probst A.J."/>
            <person name="Thomas B.C."/>
            <person name="Singh A."/>
            <person name="Wilkins M.J."/>
            <person name="Karaoz U."/>
            <person name="Brodie E.L."/>
            <person name="Williams K.H."/>
            <person name="Hubbard S.S."/>
            <person name="Banfield J.F."/>
        </authorList>
    </citation>
    <scope>NUCLEOTIDE SEQUENCE [LARGE SCALE GENOMIC DNA]</scope>
</reference>
<protein>
    <recommendedName>
        <fullName evidence="6">50S ribosomal protein L18</fullName>
    </recommendedName>
</protein>